<dbReference type="EMBL" id="BHYK01000037">
    <property type="protein sequence ID" value="GCD12646.1"/>
    <property type="molecule type" value="Genomic_DNA"/>
</dbReference>
<evidence type="ECO:0000313" key="1">
    <source>
        <dbReference type="EMBL" id="GCD12646.1"/>
    </source>
</evidence>
<protein>
    <submittedName>
        <fullName evidence="1">Uncharacterized protein</fullName>
    </submittedName>
</protein>
<dbReference type="AlphaFoldDB" id="A0A401UT11"/>
<reference evidence="1 2" key="1">
    <citation type="submission" date="2018-11" db="EMBL/GenBank/DDBJ databases">
        <title>Genome sequencing and assembly of Clostridium tagluense strain A121.</title>
        <authorList>
            <person name="Murakami T."/>
            <person name="Segawa T."/>
            <person name="Shcherbakova V.A."/>
            <person name="Mori H."/>
            <person name="Yoshimura Y."/>
        </authorList>
    </citation>
    <scope>NUCLEOTIDE SEQUENCE [LARGE SCALE GENOMIC DNA]</scope>
    <source>
        <strain evidence="1 2">A121</strain>
    </source>
</reference>
<name>A0A401UT11_9CLOT</name>
<sequence length="349" mass="41550">MNNKKCCEYKIIIRYMNNDVEEINYHEVNNRNYKEMLKLYKETKEHYTEENICATVNFQGIFEDGTIGISYVKEIINKKELQIKEQADNISGESIYDLTLKLESILTQMPERIKYITNQVNVLTKDRDNFQHEMITKGKAYSNRDKIEGYDRLLLINDDRRLFKEEKRYGEIYSSENIIKLIKEISEVKKLRSKDLEFKEIIKENIEDFHFVKDIHYTSYKHRDNLKKSIGWKYSNIIDFPNEMILKAYNKCGSVESKNNVKEQCDKARKTKLDLIPKNKVAPINVMPAIPLSNKELEKINFLEKQKANKDFQEKKLSKHKKDSRIITSRYLNKRNSRIDRLFAQIATE</sequence>
<evidence type="ECO:0000313" key="2">
    <source>
        <dbReference type="Proteomes" id="UP000287872"/>
    </source>
</evidence>
<dbReference type="Proteomes" id="UP000287872">
    <property type="component" value="Unassembled WGS sequence"/>
</dbReference>
<proteinExistence type="predicted"/>
<organism evidence="1 2">
    <name type="scientific">Clostridium tagluense</name>
    <dbReference type="NCBI Taxonomy" id="360422"/>
    <lineage>
        <taxon>Bacteria</taxon>
        <taxon>Bacillati</taxon>
        <taxon>Bacillota</taxon>
        <taxon>Clostridia</taxon>
        <taxon>Eubacteriales</taxon>
        <taxon>Clostridiaceae</taxon>
        <taxon>Clostridium</taxon>
    </lineage>
</organism>
<accession>A0A401UT11</accession>
<keyword evidence="2" id="KW-1185">Reference proteome</keyword>
<comment type="caution">
    <text evidence="1">The sequence shown here is derived from an EMBL/GenBank/DDBJ whole genome shotgun (WGS) entry which is preliminary data.</text>
</comment>
<dbReference type="RefSeq" id="WP_125005495.1">
    <property type="nucleotide sequence ID" value="NZ_BHYK01000037.1"/>
</dbReference>
<gene>
    <name evidence="1" type="ORF">Ctaglu_42690</name>
</gene>